<dbReference type="PROSITE" id="PS50075">
    <property type="entry name" value="CARRIER"/>
    <property type="match status" value="1"/>
</dbReference>
<dbReference type="InterPro" id="IPR009081">
    <property type="entry name" value="PP-bd_ACP"/>
</dbReference>
<comment type="similarity">
    <text evidence="2">Belongs to the ATP-dependent AMP-binding enzyme family.</text>
</comment>
<evidence type="ECO:0000256" key="2">
    <source>
        <dbReference type="ARBA" id="ARBA00006432"/>
    </source>
</evidence>
<evidence type="ECO:0000259" key="6">
    <source>
        <dbReference type="PROSITE" id="PS50075"/>
    </source>
</evidence>
<dbReference type="Gene3D" id="1.10.1200.10">
    <property type="entry name" value="ACP-like"/>
    <property type="match status" value="1"/>
</dbReference>
<dbReference type="GO" id="GO:0044550">
    <property type="term" value="P:secondary metabolite biosynthetic process"/>
    <property type="evidence" value="ECO:0007669"/>
    <property type="project" value="UniProtKB-ARBA"/>
</dbReference>
<dbReference type="SUPFAM" id="SSF52777">
    <property type="entry name" value="CoA-dependent acyltransferases"/>
    <property type="match status" value="4"/>
</dbReference>
<dbReference type="Pfam" id="PF00668">
    <property type="entry name" value="Condensation"/>
    <property type="match status" value="2"/>
</dbReference>
<dbReference type="InterPro" id="IPR045851">
    <property type="entry name" value="AMP-bd_C_sf"/>
</dbReference>
<dbReference type="InterPro" id="IPR010060">
    <property type="entry name" value="NRPS_synth"/>
</dbReference>
<dbReference type="SUPFAM" id="SSF56801">
    <property type="entry name" value="Acetyl-CoA synthetase-like"/>
    <property type="match status" value="1"/>
</dbReference>
<dbReference type="FunFam" id="3.40.50.980:FF:000001">
    <property type="entry name" value="Non-ribosomal peptide synthetase"/>
    <property type="match status" value="1"/>
</dbReference>
<evidence type="ECO:0000313" key="8">
    <source>
        <dbReference type="Proteomes" id="UP000002384"/>
    </source>
</evidence>
<dbReference type="InterPro" id="IPR000873">
    <property type="entry name" value="AMP-dep_synth/lig_dom"/>
</dbReference>
<dbReference type="KEGG" id="cyc:PCC7424_5753"/>
<gene>
    <name evidence="7" type="ordered locus">PCC7424_5753</name>
</gene>
<dbReference type="InterPro" id="IPR036736">
    <property type="entry name" value="ACP-like_sf"/>
</dbReference>
<dbReference type="HOGENOM" id="CLU_000022_2_2_3"/>
<dbReference type="FunFam" id="3.40.50.12780:FF:000012">
    <property type="entry name" value="Non-ribosomal peptide synthetase"/>
    <property type="match status" value="1"/>
</dbReference>
<feature type="domain" description="Carrier" evidence="6">
    <location>
        <begin position="970"/>
        <end position="1044"/>
    </location>
</feature>
<evidence type="ECO:0000256" key="1">
    <source>
        <dbReference type="ARBA" id="ARBA00001957"/>
    </source>
</evidence>
<proteinExistence type="inferred from homology"/>
<dbReference type="GO" id="GO:0031177">
    <property type="term" value="F:phosphopantetheine binding"/>
    <property type="evidence" value="ECO:0007669"/>
    <property type="project" value="InterPro"/>
</dbReference>
<dbReference type="EMBL" id="CP001292">
    <property type="protein sequence ID" value="ACK73818.1"/>
    <property type="molecule type" value="Genomic_DNA"/>
</dbReference>
<dbReference type="OrthoDB" id="9757538at2"/>
<dbReference type="RefSeq" id="WP_012599719.1">
    <property type="nucleotide sequence ID" value="NC_011738.1"/>
</dbReference>
<keyword evidence="8" id="KW-1185">Reference proteome</keyword>
<dbReference type="Pfam" id="PF13193">
    <property type="entry name" value="AMP-binding_C"/>
    <property type="match status" value="1"/>
</dbReference>
<dbReference type="Gene3D" id="3.30.300.30">
    <property type="match status" value="1"/>
</dbReference>
<evidence type="ECO:0000256" key="4">
    <source>
        <dbReference type="ARBA" id="ARBA00022553"/>
    </source>
</evidence>
<evidence type="ECO:0000256" key="5">
    <source>
        <dbReference type="ARBA" id="ARBA00023194"/>
    </source>
</evidence>
<evidence type="ECO:0000313" key="7">
    <source>
        <dbReference type="EMBL" id="ACK73818.1"/>
    </source>
</evidence>
<dbReference type="InterPro" id="IPR006162">
    <property type="entry name" value="Ppantetheine_attach_site"/>
</dbReference>
<dbReference type="SMART" id="SM00823">
    <property type="entry name" value="PKS_PP"/>
    <property type="match status" value="1"/>
</dbReference>
<keyword evidence="7" id="KW-0614">Plasmid</keyword>
<organism evidence="7 8">
    <name type="scientific">Gloeothece citriformis (strain PCC 7424)</name>
    <name type="common">Cyanothece sp. (strain PCC 7424)</name>
    <dbReference type="NCBI Taxonomy" id="65393"/>
    <lineage>
        <taxon>Bacteria</taxon>
        <taxon>Bacillati</taxon>
        <taxon>Cyanobacteriota</taxon>
        <taxon>Cyanophyceae</taxon>
        <taxon>Oscillatoriophycideae</taxon>
        <taxon>Chroococcales</taxon>
        <taxon>Aphanothecaceae</taxon>
        <taxon>Gloeothece</taxon>
        <taxon>Gloeothece citriformis</taxon>
    </lineage>
</organism>
<dbReference type="Gene3D" id="3.30.559.10">
    <property type="entry name" value="Chloramphenicol acetyltransferase-like domain"/>
    <property type="match status" value="2"/>
</dbReference>
<dbReference type="InterPro" id="IPR001242">
    <property type="entry name" value="Condensation_dom"/>
</dbReference>
<dbReference type="Gene3D" id="3.30.559.30">
    <property type="entry name" value="Nonribosomal peptide synthetase, condensation domain"/>
    <property type="match status" value="2"/>
</dbReference>
<accession>B7KLZ6</accession>
<keyword evidence="5" id="KW-0045">Antibiotic biosynthesis</keyword>
<dbReference type="CDD" id="cd05930">
    <property type="entry name" value="A_NRPS"/>
    <property type="match status" value="1"/>
</dbReference>
<dbReference type="InterPro" id="IPR010071">
    <property type="entry name" value="AA_adenyl_dom"/>
</dbReference>
<dbReference type="NCBIfam" id="TIGR01733">
    <property type="entry name" value="AA-adenyl-dom"/>
    <property type="match status" value="1"/>
</dbReference>
<dbReference type="GO" id="GO:0003824">
    <property type="term" value="F:catalytic activity"/>
    <property type="evidence" value="ECO:0007669"/>
    <property type="project" value="InterPro"/>
</dbReference>
<dbReference type="PANTHER" id="PTHR45398:SF1">
    <property type="entry name" value="ENZYME, PUTATIVE (JCVI)-RELATED"/>
    <property type="match status" value="1"/>
</dbReference>
<dbReference type="GO" id="GO:0008610">
    <property type="term" value="P:lipid biosynthetic process"/>
    <property type="evidence" value="ECO:0007669"/>
    <property type="project" value="UniProtKB-ARBA"/>
</dbReference>
<dbReference type="PROSITE" id="PS00012">
    <property type="entry name" value="PHOSPHOPANTETHEINE"/>
    <property type="match status" value="1"/>
</dbReference>
<dbReference type="InterPro" id="IPR023213">
    <property type="entry name" value="CAT-like_dom_sf"/>
</dbReference>
<dbReference type="eggNOG" id="COG1020">
    <property type="taxonomic scope" value="Bacteria"/>
</dbReference>
<reference evidence="8" key="1">
    <citation type="journal article" date="2011" name="MBio">
        <title>Novel metabolic attributes of the genus Cyanothece, comprising a group of unicellular nitrogen-fixing Cyanobacteria.</title>
        <authorList>
            <person name="Bandyopadhyay A."/>
            <person name="Elvitigala T."/>
            <person name="Welsh E."/>
            <person name="Stockel J."/>
            <person name="Liberton M."/>
            <person name="Min H."/>
            <person name="Sherman L.A."/>
            <person name="Pakrasi H.B."/>
        </authorList>
    </citation>
    <scope>NUCLEOTIDE SEQUENCE [LARGE SCALE GENOMIC DNA]</scope>
    <source>
        <strain evidence="8">PCC 7424</strain>
        <plasmid evidence="8">pP742401</plasmid>
    </source>
</reference>
<dbReference type="Gene3D" id="3.40.50.980">
    <property type="match status" value="2"/>
</dbReference>
<keyword evidence="4" id="KW-0597">Phosphoprotein</keyword>
<dbReference type="InterPro" id="IPR025110">
    <property type="entry name" value="AMP-bd_C"/>
</dbReference>
<dbReference type="CDD" id="cd19534">
    <property type="entry name" value="E_NRPS"/>
    <property type="match status" value="1"/>
</dbReference>
<protein>
    <submittedName>
        <fullName evidence="7">Amino acid adenylation domain protein</fullName>
    </submittedName>
</protein>
<geneLocation type="plasmid" evidence="7 8">
    <name>pP742401</name>
</geneLocation>
<dbReference type="InterPro" id="IPR020845">
    <property type="entry name" value="AMP-binding_CS"/>
</dbReference>
<dbReference type="Pfam" id="PF00501">
    <property type="entry name" value="AMP-binding"/>
    <property type="match status" value="1"/>
</dbReference>
<evidence type="ECO:0000256" key="3">
    <source>
        <dbReference type="ARBA" id="ARBA00022450"/>
    </source>
</evidence>
<dbReference type="GO" id="GO:0017000">
    <property type="term" value="P:antibiotic biosynthetic process"/>
    <property type="evidence" value="ECO:0007669"/>
    <property type="project" value="UniProtKB-KW"/>
</dbReference>
<dbReference type="SUPFAM" id="SSF47336">
    <property type="entry name" value="ACP-like"/>
    <property type="match status" value="1"/>
</dbReference>
<keyword evidence="3" id="KW-0596">Phosphopantetheine</keyword>
<dbReference type="FunFam" id="1.10.1200.10:FF:000005">
    <property type="entry name" value="Nonribosomal peptide synthetase 1"/>
    <property type="match status" value="1"/>
</dbReference>
<dbReference type="FunFam" id="2.30.38.10:FF:000001">
    <property type="entry name" value="Non-ribosomal peptide synthetase PvdI"/>
    <property type="match status" value="1"/>
</dbReference>
<name>B7KLZ6_GLOC7</name>
<dbReference type="InterPro" id="IPR020806">
    <property type="entry name" value="PKS_PP-bd"/>
</dbReference>
<dbReference type="PROSITE" id="PS00455">
    <property type="entry name" value="AMP_BINDING"/>
    <property type="match status" value="1"/>
</dbReference>
<dbReference type="GO" id="GO:0043041">
    <property type="term" value="P:amino acid activation for nonribosomal peptide biosynthetic process"/>
    <property type="evidence" value="ECO:0007669"/>
    <property type="project" value="UniProtKB-ARBA"/>
</dbReference>
<dbReference type="FunFam" id="3.30.300.30:FF:000010">
    <property type="entry name" value="Enterobactin synthetase component F"/>
    <property type="match status" value="1"/>
</dbReference>
<dbReference type="Pfam" id="PF00550">
    <property type="entry name" value="PP-binding"/>
    <property type="match status" value="1"/>
</dbReference>
<dbReference type="Gene3D" id="2.30.38.10">
    <property type="entry name" value="Luciferase, Domain 3"/>
    <property type="match status" value="1"/>
</dbReference>
<dbReference type="PANTHER" id="PTHR45398">
    <property type="match status" value="1"/>
</dbReference>
<dbReference type="NCBIfam" id="TIGR01720">
    <property type="entry name" value="NRPS-para261"/>
    <property type="match status" value="1"/>
</dbReference>
<dbReference type="Proteomes" id="UP000002384">
    <property type="component" value="Plasmid pP742401"/>
</dbReference>
<comment type="cofactor">
    <cofactor evidence="1">
        <name>pantetheine 4'-phosphate</name>
        <dbReference type="ChEBI" id="CHEBI:47942"/>
    </cofactor>
</comment>
<sequence length="1525" mass="172956">MQDISLSGFRLSPQQQHLCLLQQEISNQPYRIQGMILLEGNLKREILDMAIQTVIEQHEILRTVFRALPGMSIPLQVITEESNPVINYQDISHLTSEEKTNTITFLFNRLNQQLFNLEQSPIVHFSLLKISLQKHLLLIGLPALCADSKTLKNLMGEISRFYEACYNNKDIFAQPLQYVDIAEWQNELFEGEEAQLGKEYWQNLNFKQTINLKLNQENLLENKSEFTPKYLTLNFGDNLLTKINEFAQKTNSSVENILQSCWQILLYRLTGNSEITIGTFSEGRNYEELESALGLLAKYLPIKSKFLDSLAFEEVLNKIQEEKNHVFQWQDSFNWQEEDPLKIPFFPFCFEFDDEFPQYCAVGLTFSLEKQYSCIDRFKIKLVGIHRHNKLIAQWHYDSSRFSSETIAQLGERFTTLLEDALNTPQKTIENLEILGKEERRRLLIEFNQTEQDFLPEKCIHQLFEQQTALTPENIAVIYENEQLTYKELDAKANQLAHYLKELGVNSDTIVALCVERSLLLVVGLLGILKAGGAYLPLDPQLPSDRLTFMLEDAQGDILLTQKSLSERFLGQAKQVICLDDWKPITHYPQESSHSTVTPDNLAYIIYTSGSTGKPKGVTVEHRQLFNYLQGILQRLQLSQPANFATVSTFAADLGNTAIFPALCSGGSLHIISQERAMNPDALAQYCEDHPIDCLKIVPSHLNGLLMAANPEKILPKKYLILGGEVLNWQLVKQIQSLSQNLKIVNHYGPTETTVGVLTYQIEQESHQNVQTVPLGRPLPNTQIYLLDEKMRPVPFGDPGEIYIGGKNVTRGYLNREDLTGDRFINNPFDPSQQSKLYKTGDLGRYLPDGNLEFLSRVDHQVKLHGFRIELGEIETLLKHNSAIRDVVVVMREEDSGKKQLVAYIVLSQGSEISYPELRNHLKEKLPDYMIPAVFVPLKALPLTPNGKIDRQSLPTPDSNQLEKAKTYQAPRTAIETTLAEIWSQVLGLERVGIEDNFFELGGDSILSLQITARANQAGLKISPKQLFEYPTIAGLASVAGTATSKEAEQAIVTGSLPLTPIQHWFFEQELPDPHYWNQAVLLEAKQPIDPDLLSKAIQHLTKHHDALRMQFIQTQTGWESINGDWDENQQSPFSCIDLSSLAEIEQDKAFNTFANEQQASLNLSKGQLMGVTLFNFGKNRPVRLLWIIHHLVVDGVSWRVLIEDLQTAYEQLVEGKPLKLPAKTTSFKQWSQSLQNHSKSEKLQQEQDYWLKIPHQSLSPLPVDYRGGSNTLAEAETISVTLNKAETQSLLQEAPAIYRTQINDLLLTALVQTFSQWTGEPKLLLNLEGHGRESIIKDLDLSRTVGWFTTIFPVLLSLEGICEPGEAIKSIKEQLRSIPTHGIGYGVLRYLSSNQSLKTLPQAEVRLNYLGQLDIKEGETALFKLVNQNLGYSRSPRGKRAYLLDINGFVLEGQLRLNWTYSHQIHASKTIERLADGFIDALRSIITHCQSPNAGGYTPRDFPQAKLNQKDLNKLLSKFNLGNK</sequence>